<dbReference type="AlphaFoldDB" id="A0A7T2YWV2"/>
<evidence type="ECO:0000313" key="1">
    <source>
        <dbReference type="EMBL" id="QPS83544.1"/>
    </source>
</evidence>
<dbReference type="KEGG" id="dla:I6G47_10950"/>
<reference evidence="1 2" key="1">
    <citation type="submission" date="2020-12" db="EMBL/GenBank/DDBJ databases">
        <title>FDA dAtabase for Regulatory Grade micrObial Sequences (FDA-ARGOS): Supporting development and validation of Infectious Disease Dx tests.</title>
        <authorList>
            <person name="Sproer C."/>
            <person name="Gronow S."/>
            <person name="Severitt S."/>
            <person name="Schroder I."/>
            <person name="Tallon L."/>
            <person name="Sadzewicz L."/>
            <person name="Zhao X."/>
            <person name="Boylan J."/>
            <person name="Ott S."/>
            <person name="Bowen H."/>
            <person name="Vavikolanu K."/>
            <person name="Mehta A."/>
            <person name="Aluvathingal J."/>
            <person name="Nadendla S."/>
            <person name="Lowell S."/>
            <person name="Myers T."/>
            <person name="Yan Y."/>
            <person name="Sichtig H."/>
        </authorList>
    </citation>
    <scope>NUCLEOTIDE SEQUENCE [LARGE SCALE GENOMIC DNA]</scope>
    <source>
        <strain evidence="1 2">FDAARGOS_890</strain>
    </source>
</reference>
<gene>
    <name evidence="1" type="ORF">I6G47_10950</name>
</gene>
<protein>
    <submittedName>
        <fullName evidence="1">Uncharacterized protein</fullName>
    </submittedName>
</protein>
<organism evidence="1 2">
    <name type="scientific">Delftia lacustris</name>
    <dbReference type="NCBI Taxonomy" id="558537"/>
    <lineage>
        <taxon>Bacteria</taxon>
        <taxon>Pseudomonadati</taxon>
        <taxon>Pseudomonadota</taxon>
        <taxon>Betaproteobacteria</taxon>
        <taxon>Burkholderiales</taxon>
        <taxon>Comamonadaceae</taxon>
        <taxon>Delftia</taxon>
    </lineage>
</organism>
<dbReference type="Proteomes" id="UP000595064">
    <property type="component" value="Chromosome"/>
</dbReference>
<proteinExistence type="predicted"/>
<accession>A0A7T2YWV2</accession>
<keyword evidence="2" id="KW-1185">Reference proteome</keyword>
<dbReference type="EMBL" id="CP065748">
    <property type="protein sequence ID" value="QPS83544.1"/>
    <property type="molecule type" value="Genomic_DNA"/>
</dbReference>
<evidence type="ECO:0000313" key="2">
    <source>
        <dbReference type="Proteomes" id="UP000595064"/>
    </source>
</evidence>
<name>A0A7T2YWV2_9BURK</name>
<dbReference type="RefSeq" id="WP_080649878.1">
    <property type="nucleotide sequence ID" value="NZ_CP065748.1"/>
</dbReference>
<sequence length="72" mass="7704">MKRKPTGFVATCQCGVVTGTLDLARSHRADVSRLLGKWLADGCTVVPRFDGTWSAAVGPCTCNQRPTGHKES</sequence>